<dbReference type="InterPro" id="IPR008910">
    <property type="entry name" value="MSC_TM_helix"/>
</dbReference>
<evidence type="ECO:0000256" key="1">
    <source>
        <dbReference type="ARBA" id="ARBA00004651"/>
    </source>
</evidence>
<keyword evidence="6 7" id="KW-0472">Membrane</keyword>
<dbReference type="Gene3D" id="2.30.30.60">
    <property type="match status" value="1"/>
</dbReference>
<dbReference type="InterPro" id="IPR011014">
    <property type="entry name" value="MscS_channel_TM-2"/>
</dbReference>
<dbReference type="SUPFAM" id="SSF82861">
    <property type="entry name" value="Mechanosensitive channel protein MscS (YggB), transmembrane region"/>
    <property type="match status" value="1"/>
</dbReference>
<comment type="function">
    <text evidence="7">Mechanosensitive channel that participates in the regulation of osmotic pressure changes within the cell, opening in response to stretch forces in the membrane lipid bilayer, without the need for other proteins. Contributes to normal resistance to hypoosmotic shock. Forms an ion channel of 1.0 nanosiemens conductance with a slight preference for anions.</text>
</comment>
<dbReference type="InterPro" id="IPR010920">
    <property type="entry name" value="LSM_dom_sf"/>
</dbReference>
<feature type="region of interest" description="Disordered" evidence="8">
    <location>
        <begin position="46"/>
        <end position="67"/>
    </location>
</feature>
<keyword evidence="7" id="KW-0997">Cell inner membrane</keyword>
<feature type="domain" description="Mechanosensitive ion channel transmembrane helices 2/3" evidence="10">
    <location>
        <begin position="163"/>
        <end position="203"/>
    </location>
</feature>
<dbReference type="OrthoDB" id="9799209at2"/>
<evidence type="ECO:0000256" key="3">
    <source>
        <dbReference type="ARBA" id="ARBA00022475"/>
    </source>
</evidence>
<dbReference type="EMBL" id="VDUZ01000060">
    <property type="protein sequence ID" value="TXL70400.1"/>
    <property type="molecule type" value="Genomic_DNA"/>
</dbReference>
<keyword evidence="5 7" id="KW-1133">Transmembrane helix</keyword>
<dbReference type="Gene3D" id="3.30.70.100">
    <property type="match status" value="1"/>
</dbReference>
<evidence type="ECO:0000256" key="6">
    <source>
        <dbReference type="ARBA" id="ARBA00023136"/>
    </source>
</evidence>
<accession>A0A5C8P9Z4</accession>
<evidence type="ECO:0000256" key="2">
    <source>
        <dbReference type="ARBA" id="ARBA00008017"/>
    </source>
</evidence>
<evidence type="ECO:0000256" key="7">
    <source>
        <dbReference type="RuleBase" id="RU369025"/>
    </source>
</evidence>
<dbReference type="AlphaFoldDB" id="A0A5C8P9Z4"/>
<evidence type="ECO:0000313" key="11">
    <source>
        <dbReference type="EMBL" id="TXL70400.1"/>
    </source>
</evidence>
<comment type="similarity">
    <text evidence="2 7">Belongs to the MscS (TC 1.A.23) family.</text>
</comment>
<evidence type="ECO:0000256" key="5">
    <source>
        <dbReference type="ARBA" id="ARBA00022989"/>
    </source>
</evidence>
<dbReference type="Pfam" id="PF05552">
    <property type="entry name" value="MS_channel_1st_1"/>
    <property type="match status" value="1"/>
</dbReference>
<dbReference type="Proteomes" id="UP000321638">
    <property type="component" value="Unassembled WGS sequence"/>
</dbReference>
<feature type="transmembrane region" description="Helical" evidence="7">
    <location>
        <begin position="110"/>
        <end position="135"/>
    </location>
</feature>
<dbReference type="InterPro" id="IPR045275">
    <property type="entry name" value="MscS_archaea/bacteria_type"/>
</dbReference>
<dbReference type="SUPFAM" id="SSF82689">
    <property type="entry name" value="Mechanosensitive channel protein MscS (YggB), C-terminal domain"/>
    <property type="match status" value="1"/>
</dbReference>
<dbReference type="GO" id="GO:0008381">
    <property type="term" value="F:mechanosensitive monoatomic ion channel activity"/>
    <property type="evidence" value="ECO:0007669"/>
    <property type="project" value="InterPro"/>
</dbReference>
<dbReference type="Pfam" id="PF00924">
    <property type="entry name" value="MS_channel_2nd"/>
    <property type="match status" value="1"/>
</dbReference>
<keyword evidence="4 7" id="KW-0812">Transmembrane</keyword>
<sequence length="364" mass="38426">MPSPCKRTPPRSSATEPSAPARVDVAAGESRFIGLALAWRRTAVLPPSPNSSREGKATKRAQGGHSSSLYNACRSLRDSCPQRAPSRRRGEPNSLSWNDAVPIEEAFKTLWALVATYALSAIGGIAILIAGWLIAGWASRTTERVLGRVPRIDGTLVGFLASVVRYGVLALVGVAVLNQFGVQTASIIAIFGATGLAIGLALQGTLSHLASGAMLLLFRPFTIGDLVQLGSHRGHVRELNMFTTHLDTLDNVRVILPNGKVWGDIIQNLSTNPRLRVAASCVVPWTQDLEKARAAVLKAAAETPGMAADAAPTVSVTVMDAAGATLRVEAWAEPAQADRATEALGWQIARAVDALRRDAAGRAA</sequence>
<comment type="subunit">
    <text evidence="7">Homoheptamer.</text>
</comment>
<keyword evidence="3" id="KW-1003">Cell membrane</keyword>
<feature type="transmembrane region" description="Helical" evidence="7">
    <location>
        <begin position="184"/>
        <end position="202"/>
    </location>
</feature>
<evidence type="ECO:0000313" key="12">
    <source>
        <dbReference type="Proteomes" id="UP000321638"/>
    </source>
</evidence>
<comment type="caution">
    <text evidence="7">Lacks conserved residue(s) required for the propagation of feature annotation.</text>
</comment>
<keyword evidence="7" id="KW-0407">Ion channel</keyword>
<dbReference type="PANTHER" id="PTHR30221">
    <property type="entry name" value="SMALL-CONDUCTANCE MECHANOSENSITIVE CHANNEL"/>
    <property type="match status" value="1"/>
</dbReference>
<evidence type="ECO:0000256" key="8">
    <source>
        <dbReference type="SAM" id="MobiDB-lite"/>
    </source>
</evidence>
<comment type="caution">
    <text evidence="11">The sequence shown here is derived from an EMBL/GenBank/DDBJ whole genome shotgun (WGS) entry which is preliminary data.</text>
</comment>
<keyword evidence="7" id="KW-0813">Transport</keyword>
<feature type="transmembrane region" description="Helical" evidence="7">
    <location>
        <begin position="155"/>
        <end position="177"/>
    </location>
</feature>
<dbReference type="InterPro" id="IPR049142">
    <property type="entry name" value="MS_channel_1st"/>
</dbReference>
<evidence type="ECO:0000259" key="9">
    <source>
        <dbReference type="Pfam" id="PF00924"/>
    </source>
</evidence>
<gene>
    <name evidence="11" type="ORF">FHP25_34790</name>
</gene>
<evidence type="ECO:0000256" key="4">
    <source>
        <dbReference type="ARBA" id="ARBA00022692"/>
    </source>
</evidence>
<dbReference type="Gene3D" id="1.10.287.1260">
    <property type="match status" value="1"/>
</dbReference>
<evidence type="ECO:0000259" key="10">
    <source>
        <dbReference type="Pfam" id="PF21088"/>
    </source>
</evidence>
<dbReference type="GO" id="GO:0005886">
    <property type="term" value="C:plasma membrane"/>
    <property type="evidence" value="ECO:0007669"/>
    <property type="project" value="UniProtKB-SubCell"/>
</dbReference>
<organism evidence="11 12">
    <name type="scientific">Vineibacter terrae</name>
    <dbReference type="NCBI Taxonomy" id="2586908"/>
    <lineage>
        <taxon>Bacteria</taxon>
        <taxon>Pseudomonadati</taxon>
        <taxon>Pseudomonadota</taxon>
        <taxon>Alphaproteobacteria</taxon>
        <taxon>Hyphomicrobiales</taxon>
        <taxon>Vineibacter</taxon>
    </lineage>
</organism>
<reference evidence="11 12" key="1">
    <citation type="submission" date="2019-06" db="EMBL/GenBank/DDBJ databases">
        <title>New taxonomy in bacterial strain CC-CFT640, isolated from vineyard.</title>
        <authorList>
            <person name="Lin S.-Y."/>
            <person name="Tsai C.-F."/>
            <person name="Young C.-C."/>
        </authorList>
    </citation>
    <scope>NUCLEOTIDE SEQUENCE [LARGE SCALE GENOMIC DNA]</scope>
    <source>
        <strain evidence="11 12">CC-CFT640</strain>
    </source>
</reference>
<dbReference type="InterPro" id="IPR006685">
    <property type="entry name" value="MscS_channel_2nd"/>
</dbReference>
<keyword evidence="7" id="KW-0406">Ion transport</keyword>
<protein>
    <recommendedName>
        <fullName evidence="7">Small-conductance mechanosensitive channel</fullName>
    </recommendedName>
</protein>
<dbReference type="InterPro" id="IPR023408">
    <property type="entry name" value="MscS_beta-dom_sf"/>
</dbReference>
<dbReference type="SUPFAM" id="SSF50182">
    <property type="entry name" value="Sm-like ribonucleoproteins"/>
    <property type="match status" value="1"/>
</dbReference>
<comment type="subcellular location">
    <subcellularLocation>
        <location evidence="7">Cell inner membrane</location>
        <topology evidence="7">Multi-pass membrane protein</topology>
    </subcellularLocation>
    <subcellularLocation>
        <location evidence="1">Cell membrane</location>
        <topology evidence="1">Multi-pass membrane protein</topology>
    </subcellularLocation>
</comment>
<dbReference type="PANTHER" id="PTHR30221:SF8">
    <property type="entry name" value="SMALL-CONDUCTANCE MECHANOSENSITIVE CHANNEL"/>
    <property type="match status" value="1"/>
</dbReference>
<proteinExistence type="inferred from homology"/>
<dbReference type="Pfam" id="PF21088">
    <property type="entry name" value="MS_channel_1st"/>
    <property type="match status" value="1"/>
</dbReference>
<name>A0A5C8P9Z4_9HYPH</name>
<dbReference type="InterPro" id="IPR011066">
    <property type="entry name" value="MscS_channel_C_sf"/>
</dbReference>
<keyword evidence="12" id="KW-1185">Reference proteome</keyword>
<feature type="domain" description="Mechanosensitive ion channel MscS" evidence="9">
    <location>
        <begin position="205"/>
        <end position="270"/>
    </location>
</feature>
<feature type="region of interest" description="Disordered" evidence="8">
    <location>
        <begin position="1"/>
        <end position="22"/>
    </location>
</feature>